<dbReference type="Pfam" id="PF13193">
    <property type="entry name" value="AMP-binding_C"/>
    <property type="match status" value="1"/>
</dbReference>
<accession>A0A1H0MSS3</accession>
<dbReference type="GO" id="GO:0031177">
    <property type="term" value="F:phosphopantetheine binding"/>
    <property type="evidence" value="ECO:0007669"/>
    <property type="project" value="TreeGrafter"/>
</dbReference>
<keyword evidence="6" id="KW-1185">Reference proteome</keyword>
<dbReference type="PANTHER" id="PTHR45527">
    <property type="entry name" value="NONRIBOSOMAL PEPTIDE SYNTHETASE"/>
    <property type="match status" value="1"/>
</dbReference>
<proteinExistence type="predicted"/>
<name>A0A1H0MSS3_9SPHI</name>
<dbReference type="Pfam" id="PF00501">
    <property type="entry name" value="AMP-binding"/>
    <property type="match status" value="1"/>
</dbReference>
<dbReference type="OrthoDB" id="4317020at2"/>
<dbReference type="GO" id="GO:0044550">
    <property type="term" value="P:secondary metabolite biosynthetic process"/>
    <property type="evidence" value="ECO:0007669"/>
    <property type="project" value="TreeGrafter"/>
</dbReference>
<feature type="domain" description="AMP-dependent synthetase/ligase" evidence="3">
    <location>
        <begin position="26"/>
        <end position="373"/>
    </location>
</feature>
<gene>
    <name evidence="5" type="ORF">SAMN05421820_1381</name>
</gene>
<protein>
    <submittedName>
        <fullName evidence="5">Amino acid adenylation domain-containing protein</fullName>
    </submittedName>
</protein>
<feature type="non-terminal residue" evidence="5">
    <location>
        <position position="1"/>
    </location>
</feature>
<dbReference type="CDD" id="cd05930">
    <property type="entry name" value="A_NRPS"/>
    <property type="match status" value="1"/>
</dbReference>
<dbReference type="Proteomes" id="UP000183200">
    <property type="component" value="Unassembled WGS sequence"/>
</dbReference>
<reference evidence="6" key="1">
    <citation type="submission" date="2016-10" db="EMBL/GenBank/DDBJ databases">
        <authorList>
            <person name="Varghese N."/>
            <person name="Submissions S."/>
        </authorList>
    </citation>
    <scope>NUCLEOTIDE SEQUENCE [LARGE SCALE GENOMIC DNA]</scope>
    <source>
        <strain evidence="6">DSM 19110</strain>
    </source>
</reference>
<feature type="domain" description="AMP-binding enzyme C-terminal" evidence="4">
    <location>
        <begin position="431"/>
        <end position="504"/>
    </location>
</feature>
<dbReference type="InterPro" id="IPR020845">
    <property type="entry name" value="AMP-binding_CS"/>
</dbReference>
<dbReference type="Gene3D" id="3.40.50.980">
    <property type="match status" value="2"/>
</dbReference>
<evidence type="ECO:0000313" key="5">
    <source>
        <dbReference type="EMBL" id="SDO83499.1"/>
    </source>
</evidence>
<dbReference type="InterPro" id="IPR010071">
    <property type="entry name" value="AA_adenyl_dom"/>
</dbReference>
<evidence type="ECO:0000313" key="6">
    <source>
        <dbReference type="Proteomes" id="UP000183200"/>
    </source>
</evidence>
<organism evidence="5 6">
    <name type="scientific">Pedobacter steynii</name>
    <dbReference type="NCBI Taxonomy" id="430522"/>
    <lineage>
        <taxon>Bacteria</taxon>
        <taxon>Pseudomonadati</taxon>
        <taxon>Bacteroidota</taxon>
        <taxon>Sphingobacteriia</taxon>
        <taxon>Sphingobacteriales</taxon>
        <taxon>Sphingobacteriaceae</taxon>
        <taxon>Pedobacter</taxon>
    </lineage>
</organism>
<dbReference type="EMBL" id="FNGY01000038">
    <property type="protein sequence ID" value="SDO83499.1"/>
    <property type="molecule type" value="Genomic_DNA"/>
</dbReference>
<keyword evidence="2" id="KW-0597">Phosphoprotein</keyword>
<dbReference type="InterPro" id="IPR045851">
    <property type="entry name" value="AMP-bd_C_sf"/>
</dbReference>
<evidence type="ECO:0000259" key="3">
    <source>
        <dbReference type="Pfam" id="PF00501"/>
    </source>
</evidence>
<dbReference type="PROSITE" id="PS00455">
    <property type="entry name" value="AMP_BINDING"/>
    <property type="match status" value="1"/>
</dbReference>
<dbReference type="FunFam" id="3.30.300.30:FF:000010">
    <property type="entry name" value="Enterobactin synthetase component F"/>
    <property type="match status" value="1"/>
</dbReference>
<dbReference type="Gene3D" id="3.30.300.30">
    <property type="match status" value="1"/>
</dbReference>
<dbReference type="PANTHER" id="PTHR45527:SF1">
    <property type="entry name" value="FATTY ACID SYNTHASE"/>
    <property type="match status" value="1"/>
</dbReference>
<dbReference type="GO" id="GO:0043041">
    <property type="term" value="P:amino acid activation for nonribosomal peptide biosynthetic process"/>
    <property type="evidence" value="ECO:0007669"/>
    <property type="project" value="TreeGrafter"/>
</dbReference>
<dbReference type="GO" id="GO:0005737">
    <property type="term" value="C:cytoplasm"/>
    <property type="evidence" value="ECO:0007669"/>
    <property type="project" value="TreeGrafter"/>
</dbReference>
<dbReference type="AlphaFoldDB" id="A0A1H0MSS3"/>
<dbReference type="InterPro" id="IPR000873">
    <property type="entry name" value="AMP-dep_synth/lig_dom"/>
</dbReference>
<sequence length="529" mass="58588">EQKIILADFNATEVRYAEDKTVIDLFEAQVRKSPEATALVFEGISMTYAELNVHSNQLARHLRNHAGVQPGAGVGVLLDRSEWSVISMIGVMKLGCVYVPVDAELPELRISYMLEKSKAKVLISDASGRYKGDLAQIDIHQIPADTDKTDLSLKISGDDSSFVIFTSGSTGHPKGVEQTHLMLYNLIMWDIHGAGFKKKQKHLQFSSFSFDSSLHDIFYALATGGEVHVVSEELRKDLWALKSYVLERGISTLSMPYAALKVMFGEIPAEEFEGHQISEVISTGEQLYVSGGLRGFLEHHPSVRIFNLYGPSETHVVTGSSYSFSEGEIPEKASIGKPVYNTSIYILDEAMKVVPIGVEGEVYIAGWNLAKGYIGSEELTSERFIRNPFEPGSLFYRSGDIGKWSADGAIEYMVRRDNQLKINGYRIELEEIERTLRIQDQVEEVIVLARDSGGGEKELVAYVVSKAEISPAALRNHLSEHLPAYMIPVHYVKLDKLPLTTNGKVDKKALPDPDGLGLSSGVEYLAPRN</sequence>
<dbReference type="RefSeq" id="WP_143010631.1">
    <property type="nucleotide sequence ID" value="NZ_FNGY01000038.1"/>
</dbReference>
<dbReference type="SUPFAM" id="SSF56801">
    <property type="entry name" value="Acetyl-CoA synthetase-like"/>
    <property type="match status" value="1"/>
</dbReference>
<evidence type="ECO:0000256" key="1">
    <source>
        <dbReference type="ARBA" id="ARBA00022450"/>
    </source>
</evidence>
<evidence type="ECO:0000259" key="4">
    <source>
        <dbReference type="Pfam" id="PF13193"/>
    </source>
</evidence>
<feature type="non-terminal residue" evidence="5">
    <location>
        <position position="529"/>
    </location>
</feature>
<dbReference type="NCBIfam" id="TIGR01733">
    <property type="entry name" value="AA-adenyl-dom"/>
    <property type="match status" value="1"/>
</dbReference>
<dbReference type="Gene3D" id="2.30.38.10">
    <property type="entry name" value="Luciferase, Domain 3"/>
    <property type="match status" value="1"/>
</dbReference>
<dbReference type="InterPro" id="IPR025110">
    <property type="entry name" value="AMP-bd_C"/>
</dbReference>
<keyword evidence="1" id="KW-0596">Phosphopantetheine</keyword>
<evidence type="ECO:0000256" key="2">
    <source>
        <dbReference type="ARBA" id="ARBA00022553"/>
    </source>
</evidence>
<dbReference type="FunFam" id="2.30.38.10:FF:000001">
    <property type="entry name" value="Non-ribosomal peptide synthetase PvdI"/>
    <property type="match status" value="1"/>
</dbReference>